<dbReference type="PANTHER" id="PTHR33478:SF1">
    <property type="entry name" value="EXTRACELLULAR METALLOPROTEINASE MEP"/>
    <property type="match status" value="1"/>
</dbReference>
<feature type="binding site" evidence="12">
    <location>
        <position position="250"/>
    </location>
    <ligand>
        <name>Zn(2+)</name>
        <dbReference type="ChEBI" id="CHEBI:29105"/>
        <note>catalytic</note>
    </ligand>
</feature>
<name>A0A137NSF9_CONC2</name>
<keyword evidence="7 13" id="KW-0378">Hydrolase</keyword>
<comment type="cofactor">
    <cofactor evidence="12">
        <name>Zn(2+)</name>
        <dbReference type="ChEBI" id="CHEBI:29105"/>
    </cofactor>
    <text evidence="12">Binds 1 zinc ion per subunit.</text>
</comment>
<evidence type="ECO:0000256" key="11">
    <source>
        <dbReference type="PIRSR" id="PIRSR601842-1"/>
    </source>
</evidence>
<feature type="active site" evidence="11">
    <location>
        <position position="436"/>
    </location>
</feature>
<evidence type="ECO:0000256" key="13">
    <source>
        <dbReference type="RuleBase" id="RU364017"/>
    </source>
</evidence>
<keyword evidence="6 13" id="KW-0732">Signal</keyword>
<dbReference type="Pfam" id="PF02128">
    <property type="entry name" value="Peptidase_M36"/>
    <property type="match status" value="1"/>
</dbReference>
<evidence type="ECO:0000313" key="15">
    <source>
        <dbReference type="EMBL" id="KXN65632.1"/>
    </source>
</evidence>
<keyword evidence="10 13" id="KW-0865">Zymogen</keyword>
<feature type="binding site" evidence="12">
    <location>
        <position position="439"/>
    </location>
    <ligand>
        <name>Zn(2+)</name>
        <dbReference type="ChEBI" id="CHEBI:29105"/>
        <note>catalytic</note>
    </ligand>
</feature>
<comment type="similarity">
    <text evidence="2 13">Belongs to the peptidase M36 family.</text>
</comment>
<dbReference type="EC" id="3.4.24.-" evidence="13"/>
<evidence type="ECO:0000256" key="1">
    <source>
        <dbReference type="ARBA" id="ARBA00004613"/>
    </source>
</evidence>
<sequence>MKFESIASLILTLCLTGSAQADRINVKSIVPTLNHAVYKTGADVNAPTTNARSAVSRSAEFSAEGLPGAEAAKLFVANKFGYVDGQDFVVKNSYTSSNGITHTYLKQIFDGKEVVNGDFNINTNKEGKVISYGNSFHASKASLKRRADTPENYGNSVDAVEALFKHINVDLGVPKDKLSVVEGRSLDGSAVVKGVPSVPEGVKATQKYIQTATGELTAVWDLEADLGENWFNAFVTPSNQVVGLHDWVHEAKYNVYPIGINDPSDGARKVITDQGTPATSPAGWHDQGNGQKFTTTTGNNVIAIDNRNLTSDWTKAPRVDGGADLKFDFPIDLTKEPETYINGAVSQLFYSNNAYHDILYAHGFNEDAGNFQENNFGKGGLGGDAVRAQAQDGAGFNNANFATPPDGQRPRMRMYVWNRSTPKRDGDLDNGIIIHEYSHGLSNRLTGGPSNVGCLQTYQSGGMGEGWGDTIATALRINPNKHNRNTNFAMGDYSNTKGIRTYPYSTSLTTNPFTYESINGSYLVHFIGSVWASILYEVEWNLIDKIGFTNDLLSGNTHHGNTFFIRILIDGMKLQPCYPTFIEARDAIITATEQLNKGHLCEVWRGFAKRGLGVDAKLTDDGVAVNGFKKPVDC</sequence>
<evidence type="ECO:0000256" key="3">
    <source>
        <dbReference type="ARBA" id="ARBA00022525"/>
    </source>
</evidence>
<keyword evidence="3 13" id="KW-0964">Secreted</keyword>
<feature type="signal peptide" evidence="13">
    <location>
        <begin position="1"/>
        <end position="21"/>
    </location>
</feature>
<dbReference type="InterPro" id="IPR050371">
    <property type="entry name" value="Fungal_virulence_M36"/>
</dbReference>
<keyword evidence="16" id="KW-1185">Reference proteome</keyword>
<dbReference type="PANTHER" id="PTHR33478">
    <property type="entry name" value="EXTRACELLULAR METALLOPROTEINASE MEP"/>
    <property type="match status" value="1"/>
</dbReference>
<dbReference type="PRINTS" id="PR00999">
    <property type="entry name" value="FUNGALYSIN"/>
</dbReference>
<dbReference type="Proteomes" id="UP000070444">
    <property type="component" value="Unassembled WGS sequence"/>
</dbReference>
<dbReference type="Gene3D" id="1.10.390.10">
    <property type="entry name" value="Neutral Protease Domain 2"/>
    <property type="match status" value="1"/>
</dbReference>
<evidence type="ECO:0000256" key="8">
    <source>
        <dbReference type="ARBA" id="ARBA00022833"/>
    </source>
</evidence>
<evidence type="ECO:0000256" key="9">
    <source>
        <dbReference type="ARBA" id="ARBA00023049"/>
    </source>
</evidence>
<dbReference type="EMBL" id="KQ964840">
    <property type="protein sequence ID" value="KXN65632.1"/>
    <property type="molecule type" value="Genomic_DNA"/>
</dbReference>
<organism evidence="15 16">
    <name type="scientific">Conidiobolus coronatus (strain ATCC 28846 / CBS 209.66 / NRRL 28638)</name>
    <name type="common">Delacroixia coronata</name>
    <dbReference type="NCBI Taxonomy" id="796925"/>
    <lineage>
        <taxon>Eukaryota</taxon>
        <taxon>Fungi</taxon>
        <taxon>Fungi incertae sedis</taxon>
        <taxon>Zoopagomycota</taxon>
        <taxon>Entomophthoromycotina</taxon>
        <taxon>Entomophthoromycetes</taxon>
        <taxon>Entomophthorales</taxon>
        <taxon>Ancylistaceae</taxon>
        <taxon>Conidiobolus</taxon>
    </lineage>
</organism>
<dbReference type="SUPFAM" id="SSF55486">
    <property type="entry name" value="Metalloproteases ('zincins'), catalytic domain"/>
    <property type="match status" value="1"/>
</dbReference>
<comment type="subcellular location">
    <subcellularLocation>
        <location evidence="1 13">Secreted</location>
    </subcellularLocation>
</comment>
<dbReference type="OrthoDB" id="3227768at2759"/>
<dbReference type="CDD" id="cd09596">
    <property type="entry name" value="M36"/>
    <property type="match status" value="1"/>
</dbReference>
<protein>
    <recommendedName>
        <fullName evidence="13">Extracellular metalloproteinase</fullName>
        <ecNumber evidence="13">3.4.24.-</ecNumber>
    </recommendedName>
    <alternativeName>
        <fullName evidence="13">Fungalysin</fullName>
    </alternativeName>
</protein>
<dbReference type="InterPro" id="IPR011096">
    <property type="entry name" value="FTP_domain"/>
</dbReference>
<dbReference type="GO" id="GO:0004222">
    <property type="term" value="F:metalloendopeptidase activity"/>
    <property type="evidence" value="ECO:0007669"/>
    <property type="project" value="InterPro"/>
</dbReference>
<dbReference type="InterPro" id="IPR027268">
    <property type="entry name" value="Peptidase_M4/M1_CTD_sf"/>
</dbReference>
<evidence type="ECO:0000256" key="12">
    <source>
        <dbReference type="PIRSR" id="PIRSR601842-2"/>
    </source>
</evidence>
<reference evidence="15 16" key="1">
    <citation type="journal article" date="2015" name="Genome Biol. Evol.">
        <title>Phylogenomic analyses indicate that early fungi evolved digesting cell walls of algal ancestors of land plants.</title>
        <authorList>
            <person name="Chang Y."/>
            <person name="Wang S."/>
            <person name="Sekimoto S."/>
            <person name="Aerts A.L."/>
            <person name="Choi C."/>
            <person name="Clum A."/>
            <person name="LaButti K.M."/>
            <person name="Lindquist E.A."/>
            <person name="Yee Ngan C."/>
            <person name="Ohm R.A."/>
            <person name="Salamov A.A."/>
            <person name="Grigoriev I.V."/>
            <person name="Spatafora J.W."/>
            <person name="Berbee M.L."/>
        </authorList>
    </citation>
    <scope>NUCLEOTIDE SEQUENCE [LARGE SCALE GENOMIC DNA]</scope>
    <source>
        <strain evidence="15 16">NRRL 28638</strain>
    </source>
</reference>
<keyword evidence="4 13" id="KW-0645">Protease</keyword>
<evidence type="ECO:0000256" key="5">
    <source>
        <dbReference type="ARBA" id="ARBA00022723"/>
    </source>
</evidence>
<feature type="binding site" evidence="12">
    <location>
        <position position="435"/>
    </location>
    <ligand>
        <name>Zn(2+)</name>
        <dbReference type="ChEBI" id="CHEBI:29105"/>
        <note>catalytic</note>
    </ligand>
</feature>
<dbReference type="GO" id="GO:0005615">
    <property type="term" value="C:extracellular space"/>
    <property type="evidence" value="ECO:0007669"/>
    <property type="project" value="InterPro"/>
</dbReference>
<evidence type="ECO:0000256" key="4">
    <source>
        <dbReference type="ARBA" id="ARBA00022670"/>
    </source>
</evidence>
<dbReference type="AlphaFoldDB" id="A0A137NSF9"/>
<evidence type="ECO:0000259" key="14">
    <source>
        <dbReference type="Pfam" id="PF07504"/>
    </source>
</evidence>
<feature type="binding site" evidence="12">
    <location>
        <position position="465"/>
    </location>
    <ligand>
        <name>Zn(2+)</name>
        <dbReference type="ChEBI" id="CHEBI:29105"/>
        <note>catalytic</note>
    </ligand>
</feature>
<dbReference type="InterPro" id="IPR001842">
    <property type="entry name" value="Peptidase_M36"/>
</dbReference>
<keyword evidence="8 12" id="KW-0862">Zinc</keyword>
<evidence type="ECO:0000256" key="7">
    <source>
        <dbReference type="ARBA" id="ARBA00022801"/>
    </source>
</evidence>
<feature type="chain" id="PRO_5009361607" description="Extracellular metalloproteinase" evidence="13">
    <location>
        <begin position="22"/>
        <end position="634"/>
    </location>
</feature>
<dbReference type="GO" id="GO:0008270">
    <property type="term" value="F:zinc ion binding"/>
    <property type="evidence" value="ECO:0007669"/>
    <property type="project" value="InterPro"/>
</dbReference>
<evidence type="ECO:0000256" key="2">
    <source>
        <dbReference type="ARBA" id="ARBA00006006"/>
    </source>
</evidence>
<evidence type="ECO:0000313" key="16">
    <source>
        <dbReference type="Proteomes" id="UP000070444"/>
    </source>
</evidence>
<keyword evidence="5 12" id="KW-0479">Metal-binding</keyword>
<proteinExistence type="inferred from homology"/>
<dbReference type="GO" id="GO:0006508">
    <property type="term" value="P:proteolysis"/>
    <property type="evidence" value="ECO:0007669"/>
    <property type="project" value="UniProtKB-KW"/>
</dbReference>
<gene>
    <name evidence="15" type="ORF">CONCODRAFT_44361</name>
</gene>
<keyword evidence="9 13" id="KW-0482">Metalloprotease</keyword>
<dbReference type="Gene3D" id="3.10.170.10">
    <property type="match status" value="1"/>
</dbReference>
<evidence type="ECO:0000256" key="6">
    <source>
        <dbReference type="ARBA" id="ARBA00022729"/>
    </source>
</evidence>
<dbReference type="Pfam" id="PF07504">
    <property type="entry name" value="FTP"/>
    <property type="match status" value="1"/>
</dbReference>
<feature type="domain" description="FTP" evidence="14">
    <location>
        <begin position="87"/>
        <end position="136"/>
    </location>
</feature>
<evidence type="ECO:0000256" key="10">
    <source>
        <dbReference type="ARBA" id="ARBA00023145"/>
    </source>
</evidence>
<accession>A0A137NSF9</accession>
<dbReference type="OMA" id="IRKDSYT"/>